<feature type="transmembrane region" description="Helical" evidence="6">
    <location>
        <begin position="573"/>
        <end position="593"/>
    </location>
</feature>
<dbReference type="SUPFAM" id="SSF103473">
    <property type="entry name" value="MFS general substrate transporter"/>
    <property type="match status" value="1"/>
</dbReference>
<dbReference type="InterPro" id="IPR036259">
    <property type="entry name" value="MFS_trans_sf"/>
</dbReference>
<evidence type="ECO:0000313" key="8">
    <source>
        <dbReference type="EMBL" id="KAL0279916.1"/>
    </source>
</evidence>
<keyword evidence="5 6" id="KW-0472">Membrane</keyword>
<dbReference type="EMBL" id="JARGDH010000001">
    <property type="protein sequence ID" value="KAL0279916.1"/>
    <property type="molecule type" value="Genomic_DNA"/>
</dbReference>
<gene>
    <name evidence="8" type="ORF">PYX00_001370</name>
</gene>
<comment type="subcellular location">
    <subcellularLocation>
        <location evidence="1">Membrane</location>
        <topology evidence="1">Multi-pass membrane protein</topology>
    </subcellularLocation>
</comment>
<organism evidence="8">
    <name type="scientific">Menopon gallinae</name>
    <name type="common">poultry shaft louse</name>
    <dbReference type="NCBI Taxonomy" id="328185"/>
    <lineage>
        <taxon>Eukaryota</taxon>
        <taxon>Metazoa</taxon>
        <taxon>Ecdysozoa</taxon>
        <taxon>Arthropoda</taxon>
        <taxon>Hexapoda</taxon>
        <taxon>Insecta</taxon>
        <taxon>Pterygota</taxon>
        <taxon>Neoptera</taxon>
        <taxon>Paraneoptera</taxon>
        <taxon>Psocodea</taxon>
        <taxon>Troctomorpha</taxon>
        <taxon>Phthiraptera</taxon>
        <taxon>Amblycera</taxon>
        <taxon>Menoponidae</taxon>
        <taxon>Menopon</taxon>
    </lineage>
</organism>
<dbReference type="AlphaFoldDB" id="A0AAW2ID84"/>
<evidence type="ECO:0000256" key="2">
    <source>
        <dbReference type="ARBA" id="ARBA00005241"/>
    </source>
</evidence>
<evidence type="ECO:0000259" key="7">
    <source>
        <dbReference type="Pfam" id="PF12832"/>
    </source>
</evidence>
<accession>A0AAW2ID84</accession>
<comment type="similarity">
    <text evidence="2">Belongs to the major facilitator superfamily. MFSD6 family.</text>
</comment>
<evidence type="ECO:0000256" key="3">
    <source>
        <dbReference type="ARBA" id="ARBA00022692"/>
    </source>
</evidence>
<keyword evidence="4 6" id="KW-1133">Transmembrane helix</keyword>
<feature type="transmembrane region" description="Helical" evidence="6">
    <location>
        <begin position="403"/>
        <end position="431"/>
    </location>
</feature>
<evidence type="ECO:0000256" key="5">
    <source>
        <dbReference type="ARBA" id="ARBA00023136"/>
    </source>
</evidence>
<proteinExistence type="inferred from homology"/>
<dbReference type="InterPro" id="IPR051717">
    <property type="entry name" value="MFS_MFSD6"/>
</dbReference>
<dbReference type="PANTHER" id="PTHR16172">
    <property type="entry name" value="MAJOR FACILITATOR SUPERFAMILY DOMAIN-CONTAINING PROTEIN 6-LIKE"/>
    <property type="match status" value="1"/>
</dbReference>
<dbReference type="PANTHER" id="PTHR16172:SF30">
    <property type="entry name" value="SUGAR BABY, ISOFORM C"/>
    <property type="match status" value="1"/>
</dbReference>
<protein>
    <recommendedName>
        <fullName evidence="7">Major facilitator superfamily associated domain-containing protein</fullName>
    </recommendedName>
</protein>
<comment type="caution">
    <text evidence="8">The sequence shown here is derived from an EMBL/GenBank/DDBJ whole genome shotgun (WGS) entry which is preliminary data.</text>
</comment>
<feature type="transmembrane region" description="Helical" evidence="6">
    <location>
        <begin position="73"/>
        <end position="95"/>
    </location>
</feature>
<feature type="domain" description="Major facilitator superfamily associated" evidence="7">
    <location>
        <begin position="12"/>
        <end position="572"/>
    </location>
</feature>
<feature type="transmembrane region" description="Helical" evidence="6">
    <location>
        <begin position="332"/>
        <end position="349"/>
    </location>
</feature>
<feature type="transmembrane region" description="Helical" evidence="6">
    <location>
        <begin position="291"/>
        <end position="311"/>
    </location>
</feature>
<dbReference type="Gene3D" id="1.20.1250.20">
    <property type="entry name" value="MFS general substrate transporter like domains"/>
    <property type="match status" value="3"/>
</dbReference>
<name>A0AAW2ID84_9NEOP</name>
<dbReference type="InterPro" id="IPR024989">
    <property type="entry name" value="MFS_assoc_dom"/>
</dbReference>
<evidence type="ECO:0000256" key="4">
    <source>
        <dbReference type="ARBA" id="ARBA00022989"/>
    </source>
</evidence>
<feature type="transmembrane region" description="Helical" evidence="6">
    <location>
        <begin position="361"/>
        <end position="382"/>
    </location>
</feature>
<reference evidence="8" key="1">
    <citation type="journal article" date="2024" name="Gigascience">
        <title>Chromosome-level genome of the poultry shaft louse Menopon gallinae provides insight into the host-switching and adaptive evolution of parasitic lice.</title>
        <authorList>
            <person name="Xu Y."/>
            <person name="Ma L."/>
            <person name="Liu S."/>
            <person name="Liang Y."/>
            <person name="Liu Q."/>
            <person name="He Z."/>
            <person name="Tian L."/>
            <person name="Duan Y."/>
            <person name="Cai W."/>
            <person name="Li H."/>
            <person name="Song F."/>
        </authorList>
    </citation>
    <scope>NUCLEOTIDE SEQUENCE</scope>
    <source>
        <strain evidence="8">Cailab_2023a</strain>
    </source>
</reference>
<evidence type="ECO:0000256" key="1">
    <source>
        <dbReference type="ARBA" id="ARBA00004141"/>
    </source>
</evidence>
<keyword evidence="3 6" id="KW-0812">Transmembrane</keyword>
<feature type="transmembrane region" description="Helical" evidence="6">
    <location>
        <begin position="541"/>
        <end position="561"/>
    </location>
</feature>
<feature type="transmembrane region" description="Helical" evidence="6">
    <location>
        <begin position="485"/>
        <end position="504"/>
    </location>
</feature>
<sequence>MKMWPKVNKELLPMKGHYFLNSAGVASVQPFMPLYVNYLGFSSVVVGTLYLVQSTTGMLAKPFFGAIADRFRLHKFMFIFFQIVTLVAFFSIQFIPKVPVKNKEVTLVCESQTNFHVDISNIYDKCVIERVIADSDPEDMVKCKLKCELTDEFRGEVCHHWKRPLAKCRNSSASSGVTNYITENANFSKKLKGIDGGKDAYVEKYKASVVDDKTLELDATVAMKHTVQVADKLYFRVSKVLLENDTVQEIPYCYQGVDMNCNIECEDSRLAELLSDDSGSGIKDVVNLYQFWLLLLFLILSWVGMAVVGSITDAICFEMLGTRASQYGKQRLWGSVGWGLTALLTGIIIDEFSKGQVDKTYTPIFYIMFLLLLCDIGCMHSLKYQQTKLSSQILKNVGKLLKNAKVVVFLIWCIFIGICIGIQWNFLFWYVEKLADGGSCEMKARIKTLQGLMSGIQCFLGELPSIFLSGWLLRKFGHINVMSGILLVIGVRFTLYSLLTNPWWCLPIEILQGSAGLSFATMASYASVVAPPGTEATVQGFVGAIFEGIGVSMGSFLGGLFFEKYGGAICFRIFGTMAFVVFILHVATQYLLGRSSGFKLDGKGREISKLDEEIAVVPESEEGGSKKE</sequence>
<feature type="transmembrane region" description="Helical" evidence="6">
    <location>
        <begin position="35"/>
        <end position="52"/>
    </location>
</feature>
<feature type="transmembrane region" description="Helical" evidence="6">
    <location>
        <begin position="510"/>
        <end position="529"/>
    </location>
</feature>
<evidence type="ECO:0000256" key="6">
    <source>
        <dbReference type="SAM" id="Phobius"/>
    </source>
</evidence>
<dbReference type="GO" id="GO:0016020">
    <property type="term" value="C:membrane"/>
    <property type="evidence" value="ECO:0007669"/>
    <property type="project" value="UniProtKB-SubCell"/>
</dbReference>
<dbReference type="CDD" id="cd17335">
    <property type="entry name" value="MFS_MFSD6"/>
    <property type="match status" value="1"/>
</dbReference>
<dbReference type="Pfam" id="PF12832">
    <property type="entry name" value="MFS_1_like"/>
    <property type="match status" value="1"/>
</dbReference>